<dbReference type="Pfam" id="PF20765">
    <property type="entry name" value="Phage_tail_terminator_8"/>
    <property type="match status" value="1"/>
</dbReference>
<name>A0A3P3TW99_9BACL</name>
<protein>
    <submittedName>
        <fullName evidence="1">Uncharacterized protein</fullName>
    </submittedName>
</protein>
<comment type="caution">
    <text evidence="1">The sequence shown here is derived from an EMBL/GenBank/DDBJ whole genome shotgun (WGS) entry which is preliminary data.</text>
</comment>
<gene>
    <name evidence="1" type="ORF">EHV15_05150</name>
</gene>
<evidence type="ECO:0000313" key="2">
    <source>
        <dbReference type="Proteomes" id="UP000267017"/>
    </source>
</evidence>
<dbReference type="RefSeq" id="WP_128630292.1">
    <property type="nucleotide sequence ID" value="NZ_RRCN01000001.1"/>
</dbReference>
<reference evidence="1 2" key="1">
    <citation type="submission" date="2018-11" db="EMBL/GenBank/DDBJ databases">
        <title>Genome sequencing of Paenibacillus sp. KCOM 3021 (= ChDC PVNT-B20).</title>
        <authorList>
            <person name="Kook J.-K."/>
            <person name="Park S.-N."/>
            <person name="Lim Y.K."/>
        </authorList>
    </citation>
    <scope>NUCLEOTIDE SEQUENCE [LARGE SCALE GENOMIC DNA]</scope>
    <source>
        <strain evidence="1 2">KCOM 3021</strain>
    </source>
</reference>
<sequence length="144" mass="16858">MQVTFNTARYAVHAALDTAFPDIRIMGEEIKQGLNPPCFFVRLLEPEHTQELGRRYMRLHPFAVRYYGVDRANEDYYDMAERLTSVLQQINVNDVLVRGSEMNFEIVDEVLHFFVNYNFLVWEPAPDIPKMQELDVQEGLISDN</sequence>
<keyword evidence="2" id="KW-1185">Reference proteome</keyword>
<dbReference type="InterPro" id="IPR049254">
    <property type="entry name" value="Phage_tail_terminator"/>
</dbReference>
<evidence type="ECO:0000313" key="1">
    <source>
        <dbReference type="EMBL" id="RRJ62405.1"/>
    </source>
</evidence>
<organism evidence="1 2">
    <name type="scientific">Paenibacillus oralis</name>
    <dbReference type="NCBI Taxonomy" id="2490856"/>
    <lineage>
        <taxon>Bacteria</taxon>
        <taxon>Bacillati</taxon>
        <taxon>Bacillota</taxon>
        <taxon>Bacilli</taxon>
        <taxon>Bacillales</taxon>
        <taxon>Paenibacillaceae</taxon>
        <taxon>Paenibacillus</taxon>
    </lineage>
</organism>
<proteinExistence type="predicted"/>
<dbReference type="OrthoDB" id="2063617at2"/>
<dbReference type="EMBL" id="RRCN01000001">
    <property type="protein sequence ID" value="RRJ62405.1"/>
    <property type="molecule type" value="Genomic_DNA"/>
</dbReference>
<accession>A0A3P3TW99</accession>
<dbReference type="Proteomes" id="UP000267017">
    <property type="component" value="Unassembled WGS sequence"/>
</dbReference>
<dbReference type="AlphaFoldDB" id="A0A3P3TW99"/>